<evidence type="ECO:0000313" key="1">
    <source>
        <dbReference type="EMBL" id="MES1920375.1"/>
    </source>
</evidence>
<reference evidence="1 2" key="1">
    <citation type="journal article" date="2024" name="BMC Biol.">
        <title>Comparative genomics of Ascetosporea gives new insight into the evolutionary basis for animal parasitism in Rhizaria.</title>
        <authorList>
            <person name="Hiltunen Thoren M."/>
            <person name="Onut-Brannstrom I."/>
            <person name="Alfjorden A."/>
            <person name="Peckova H."/>
            <person name="Swords F."/>
            <person name="Hooper C."/>
            <person name="Holzer A.S."/>
            <person name="Bass D."/>
            <person name="Burki F."/>
        </authorList>
    </citation>
    <scope>NUCLEOTIDE SEQUENCE [LARGE SCALE GENOMIC DNA]</scope>
    <source>
        <strain evidence="1">20-A016</strain>
    </source>
</reference>
<organism evidence="1 2">
    <name type="scientific">Bonamia ostreae</name>
    <dbReference type="NCBI Taxonomy" id="126728"/>
    <lineage>
        <taxon>Eukaryota</taxon>
        <taxon>Sar</taxon>
        <taxon>Rhizaria</taxon>
        <taxon>Endomyxa</taxon>
        <taxon>Ascetosporea</taxon>
        <taxon>Haplosporida</taxon>
        <taxon>Bonamia</taxon>
    </lineage>
</organism>
<gene>
    <name evidence="1" type="ORF">MHBO_002052</name>
</gene>
<evidence type="ECO:0000313" key="2">
    <source>
        <dbReference type="Proteomes" id="UP001439008"/>
    </source>
</evidence>
<sequence length="130" mass="14885">MTQSLIFRRMARTALRPVIKRRLFYSAATFAATAFFSKTAFTRCFAESAEPEPKSWSVDSNGKRVVLFAYDNSFGSEFAVKWALANFFKNGDLIILVNVVPDLPNDPIGFTFDSFKFLQIKTLLYRLFSR</sequence>
<protein>
    <recommendedName>
        <fullName evidence="3">UspA domain-containing protein</fullName>
    </recommendedName>
</protein>
<comment type="caution">
    <text evidence="1">The sequence shown here is derived from an EMBL/GenBank/DDBJ whole genome shotgun (WGS) entry which is preliminary data.</text>
</comment>
<dbReference type="EMBL" id="JBDODL010000638">
    <property type="protein sequence ID" value="MES1920375.1"/>
    <property type="molecule type" value="Genomic_DNA"/>
</dbReference>
<evidence type="ECO:0008006" key="3">
    <source>
        <dbReference type="Google" id="ProtNLM"/>
    </source>
</evidence>
<dbReference type="Proteomes" id="UP001439008">
    <property type="component" value="Unassembled WGS sequence"/>
</dbReference>
<accession>A0ABV2AL53</accession>
<name>A0ABV2AL53_9EUKA</name>
<keyword evidence="2" id="KW-1185">Reference proteome</keyword>
<proteinExistence type="predicted"/>